<dbReference type="InterPro" id="IPR050951">
    <property type="entry name" value="Retrovirus_Pol_polyprotein"/>
</dbReference>
<gene>
    <name evidence="3" type="primary">K02A2.6</name>
    <name evidence="3" type="ORF">AWC38_SpisGene20796</name>
</gene>
<dbReference type="GO" id="GO:0003676">
    <property type="term" value="F:nucleic acid binding"/>
    <property type="evidence" value="ECO:0007669"/>
    <property type="project" value="InterPro"/>
</dbReference>
<dbReference type="InterPro" id="IPR036397">
    <property type="entry name" value="RNaseH_sf"/>
</dbReference>
<feature type="compositionally biased region" description="Basic and acidic residues" evidence="1">
    <location>
        <begin position="329"/>
        <end position="340"/>
    </location>
</feature>
<dbReference type="PROSITE" id="PS50994">
    <property type="entry name" value="INTEGRASE"/>
    <property type="match status" value="1"/>
</dbReference>
<dbReference type="STRING" id="50429.A0A2B4RET0"/>
<dbReference type="Pfam" id="PF00665">
    <property type="entry name" value="rve"/>
    <property type="match status" value="1"/>
</dbReference>
<dbReference type="Proteomes" id="UP000225706">
    <property type="component" value="Unassembled WGS sequence"/>
</dbReference>
<evidence type="ECO:0000259" key="2">
    <source>
        <dbReference type="PROSITE" id="PS50994"/>
    </source>
</evidence>
<dbReference type="Gene3D" id="3.30.420.10">
    <property type="entry name" value="Ribonuclease H-like superfamily/Ribonuclease H"/>
    <property type="match status" value="1"/>
</dbReference>
<dbReference type="InterPro" id="IPR012337">
    <property type="entry name" value="RNaseH-like_sf"/>
</dbReference>
<reference evidence="4" key="1">
    <citation type="journal article" date="2017" name="bioRxiv">
        <title>Comparative analysis of the genomes of Stylophora pistillata and Acropora digitifera provides evidence for extensive differences between species of corals.</title>
        <authorList>
            <person name="Voolstra C.R."/>
            <person name="Li Y."/>
            <person name="Liew Y.J."/>
            <person name="Baumgarten S."/>
            <person name="Zoccola D."/>
            <person name="Flot J.-F."/>
            <person name="Tambutte S."/>
            <person name="Allemand D."/>
            <person name="Aranda M."/>
        </authorList>
    </citation>
    <scope>NUCLEOTIDE SEQUENCE [LARGE SCALE GENOMIC DNA]</scope>
</reference>
<feature type="compositionally biased region" description="Polar residues" evidence="1">
    <location>
        <begin position="353"/>
        <end position="371"/>
    </location>
</feature>
<feature type="compositionally biased region" description="Polar residues" evidence="1">
    <location>
        <begin position="381"/>
        <end position="393"/>
    </location>
</feature>
<accession>A0A2B4RET0</accession>
<dbReference type="FunFam" id="3.30.420.10:FF:000063">
    <property type="entry name" value="Retrovirus-related Pol polyprotein from transposon 297-like Protein"/>
    <property type="match status" value="1"/>
</dbReference>
<name>A0A2B4RET0_STYPI</name>
<proteinExistence type="predicted"/>
<evidence type="ECO:0000313" key="4">
    <source>
        <dbReference type="Proteomes" id="UP000225706"/>
    </source>
</evidence>
<dbReference type="PANTHER" id="PTHR37984:SF8">
    <property type="entry name" value="CCHC-TYPE DOMAIN-CONTAINING PROTEIN"/>
    <property type="match status" value="1"/>
</dbReference>
<dbReference type="InterPro" id="IPR001584">
    <property type="entry name" value="Integrase_cat-core"/>
</dbReference>
<feature type="domain" description="Integrase catalytic" evidence="2">
    <location>
        <begin position="105"/>
        <end position="266"/>
    </location>
</feature>
<sequence>MMMRLQKYNIDVHCECGAKMYIADLLSRAYLPEVGREDVKEFELVNMTKLLPVSDQKLKSCLRRARKYIYWPGMSAEIKQQLEACEIYRTHDPSQPKETLMPHEILVRPWEKVVTDLFEFENESYLVTGDYYSNFREVDKLPDTKARTVILKLKNHFARYGCPDKVVSDNGPQFSCSEFATFARTWEFEHCAISPGNSKTNGKAKSAVKTAKQLLRKAFEASNDPYLAILDYRNTPKQGIGSSPAQRLMSRRTKTLLPTVSQLLQPQSSKPSDDRAKVVKRQQKQKWYYDRTAKDLKPLEKGDTVRMRPLRPGEKKWRKALVINKDDRRSYTVETSDGRAYRRNRVHLRKTQESPPTIQQDHGSPPSNNPMSHKHAESPEAPTTSIPSQTSPDKSSKPQPLEVNEEPPPARPSRTRRPPEHLKDYVCY</sequence>
<protein>
    <submittedName>
        <fullName evidence="3">Uncharacterized protein K02A2.6</fullName>
    </submittedName>
</protein>
<keyword evidence="4" id="KW-1185">Reference proteome</keyword>
<evidence type="ECO:0000313" key="3">
    <source>
        <dbReference type="EMBL" id="PFX15000.1"/>
    </source>
</evidence>
<evidence type="ECO:0000256" key="1">
    <source>
        <dbReference type="SAM" id="MobiDB-lite"/>
    </source>
</evidence>
<comment type="caution">
    <text evidence="3">The sequence shown here is derived from an EMBL/GenBank/DDBJ whole genome shotgun (WGS) entry which is preliminary data.</text>
</comment>
<dbReference type="AlphaFoldDB" id="A0A2B4RET0"/>
<dbReference type="OrthoDB" id="5987874at2759"/>
<organism evidence="3 4">
    <name type="scientific">Stylophora pistillata</name>
    <name type="common">Smooth cauliflower coral</name>
    <dbReference type="NCBI Taxonomy" id="50429"/>
    <lineage>
        <taxon>Eukaryota</taxon>
        <taxon>Metazoa</taxon>
        <taxon>Cnidaria</taxon>
        <taxon>Anthozoa</taxon>
        <taxon>Hexacorallia</taxon>
        <taxon>Scleractinia</taxon>
        <taxon>Astrocoeniina</taxon>
        <taxon>Pocilloporidae</taxon>
        <taxon>Stylophora</taxon>
    </lineage>
</organism>
<feature type="compositionally biased region" description="Basic and acidic residues" evidence="1">
    <location>
        <begin position="417"/>
        <end position="428"/>
    </location>
</feature>
<dbReference type="PANTHER" id="PTHR37984">
    <property type="entry name" value="PROTEIN CBG26694"/>
    <property type="match status" value="1"/>
</dbReference>
<feature type="region of interest" description="Disordered" evidence="1">
    <location>
        <begin position="329"/>
        <end position="428"/>
    </location>
</feature>
<dbReference type="EMBL" id="LSMT01000699">
    <property type="protein sequence ID" value="PFX15000.1"/>
    <property type="molecule type" value="Genomic_DNA"/>
</dbReference>
<dbReference type="SUPFAM" id="SSF53098">
    <property type="entry name" value="Ribonuclease H-like"/>
    <property type="match status" value="1"/>
</dbReference>
<feature type="region of interest" description="Disordered" evidence="1">
    <location>
        <begin position="263"/>
        <end position="283"/>
    </location>
</feature>
<dbReference type="GO" id="GO:0015074">
    <property type="term" value="P:DNA integration"/>
    <property type="evidence" value="ECO:0007669"/>
    <property type="project" value="InterPro"/>
</dbReference>